<evidence type="ECO:0000313" key="1">
    <source>
        <dbReference type="EMBL" id="MTJ44325.1"/>
    </source>
</evidence>
<comment type="caution">
    <text evidence="1">The sequence shown here is derived from an EMBL/GenBank/DDBJ whole genome shotgun (WGS) entry which is preliminary data.</text>
</comment>
<sequence>MNSEWLSKILTTDTSWQVLAQAAALADPLRAKVFNITSDHVAEVMENRGDLLKLVFPDFSQFCQTSLKTDPQGMLQVLWDVWLPLGMKIAAQHQESGKPFIQGILGAQGTGKTTMSHILGLILQHLGYRTLSFSLDDLYKTYSDRLALMQQDSRLVWRGPPGTHDIHLGLSLLDQIHQSKSPVIVPRFDKSAHGGAGDRTTSEVITNPIDIVLFEGWFVGVKPIPPKVLLTPPPPILTDVDKQFASDMNNQLKDYLPLWERLDSLIVLYPTDYRYSLAWRKQAERQMIAAGKSGMTDSEIEEFVNYFWRSLHPELFINPLIQSSSVDLVIEINADHSFGNFRSPTSLRSRGSD</sequence>
<organism evidence="1 2">
    <name type="scientific">Dolichospermum flos-aquae UHCC 0037</name>
    <dbReference type="NCBI Taxonomy" id="2590026"/>
    <lineage>
        <taxon>Bacteria</taxon>
        <taxon>Bacillati</taxon>
        <taxon>Cyanobacteriota</taxon>
        <taxon>Cyanophyceae</taxon>
        <taxon>Nostocales</taxon>
        <taxon>Aphanizomenonaceae</taxon>
        <taxon>Dolichospermum</taxon>
    </lineage>
</organism>
<keyword evidence="1" id="KW-0808">Transferase</keyword>
<dbReference type="EMBL" id="VILF01000003">
    <property type="protein sequence ID" value="MTJ44325.1"/>
    <property type="molecule type" value="Genomic_DNA"/>
</dbReference>
<gene>
    <name evidence="1" type="ORF">FJR39_14520</name>
</gene>
<keyword evidence="2" id="KW-1185">Reference proteome</keyword>
<keyword evidence="1" id="KW-0418">Kinase</keyword>
<dbReference type="Proteomes" id="UP001517388">
    <property type="component" value="Unassembled WGS sequence"/>
</dbReference>
<evidence type="ECO:0000313" key="2">
    <source>
        <dbReference type="Proteomes" id="UP001517388"/>
    </source>
</evidence>
<proteinExistence type="predicted"/>
<reference evidence="2" key="1">
    <citation type="journal article" date="2020" name="Toxins">
        <title>Phylogenomic Analysis of Secondary Metabolism in the Toxic Cyanobacterial Genera Anabaena, Dolichospermum and Aphanizomenon.</title>
        <authorList>
            <person name="Oesterholm J."/>
            <person name="Popin R.V."/>
            <person name="Fewer D.P."/>
            <person name="Sivonen K."/>
        </authorList>
    </citation>
    <scope>NUCLEOTIDE SEQUENCE [LARGE SCALE GENOMIC DNA]</scope>
    <source>
        <strain evidence="2">UHCC 0037</strain>
    </source>
</reference>
<protein>
    <submittedName>
        <fullName evidence="1">Glycerate kinase</fullName>
    </submittedName>
</protein>
<accession>A0ACC7S7D8</accession>
<name>A0ACC7S7D8_DOLFA</name>